<gene>
    <name evidence="2" type="ORF">SAMN04487905_108129</name>
</gene>
<protein>
    <submittedName>
        <fullName evidence="2">Uncharacterized protein</fullName>
    </submittedName>
</protein>
<dbReference type="EMBL" id="FNJR01000008">
    <property type="protein sequence ID" value="SDP75435.1"/>
    <property type="molecule type" value="Genomic_DNA"/>
</dbReference>
<sequence>MTQRNVTHSRTIEPTPAHVVGTADRTCRAVLGEPVDTSAVPPETIPKAATASTPRSAVRNTTSTRRMLAVRLPDPGGRLPRHHFDSRGRHPGTGRRPVGTG</sequence>
<accession>A0A1H0VB19</accession>
<feature type="compositionally biased region" description="Polar residues" evidence="1">
    <location>
        <begin position="50"/>
        <end position="65"/>
    </location>
</feature>
<evidence type="ECO:0000313" key="3">
    <source>
        <dbReference type="Proteomes" id="UP000199497"/>
    </source>
</evidence>
<dbReference type="Proteomes" id="UP000199497">
    <property type="component" value="Unassembled WGS sequence"/>
</dbReference>
<dbReference type="AlphaFoldDB" id="A0A1H0VB19"/>
<feature type="region of interest" description="Disordered" evidence="1">
    <location>
        <begin position="35"/>
        <end position="101"/>
    </location>
</feature>
<evidence type="ECO:0000256" key="1">
    <source>
        <dbReference type="SAM" id="MobiDB-lite"/>
    </source>
</evidence>
<proteinExistence type="predicted"/>
<evidence type="ECO:0000313" key="2">
    <source>
        <dbReference type="EMBL" id="SDP75435.1"/>
    </source>
</evidence>
<organism evidence="2 3">
    <name type="scientific">Actinopolyspora xinjiangensis</name>
    <dbReference type="NCBI Taxonomy" id="405564"/>
    <lineage>
        <taxon>Bacteria</taxon>
        <taxon>Bacillati</taxon>
        <taxon>Actinomycetota</taxon>
        <taxon>Actinomycetes</taxon>
        <taxon>Actinopolysporales</taxon>
        <taxon>Actinopolysporaceae</taxon>
        <taxon>Actinopolyspora</taxon>
    </lineage>
</organism>
<reference evidence="3" key="1">
    <citation type="submission" date="2016-10" db="EMBL/GenBank/DDBJ databases">
        <authorList>
            <person name="Varghese N."/>
            <person name="Submissions S."/>
        </authorList>
    </citation>
    <scope>NUCLEOTIDE SEQUENCE [LARGE SCALE GENOMIC DNA]</scope>
    <source>
        <strain evidence="3">DSM 46732</strain>
    </source>
</reference>
<keyword evidence="3" id="KW-1185">Reference proteome</keyword>
<name>A0A1H0VB19_9ACTN</name>